<dbReference type="InterPro" id="IPR001969">
    <property type="entry name" value="Aspartic_peptidase_AS"/>
</dbReference>
<dbReference type="PROSITE" id="PS50175">
    <property type="entry name" value="ASP_PROT_RETROV"/>
    <property type="match status" value="1"/>
</dbReference>
<sequence>MPGSAVSSRDSGSRLPEISEDIDPIPDDTVSFRLKDGECYGWWEDNYPDPSKRDVVIVHGAVNDRRTKILLDTGATINILSYDFARKLGLKLRSHKQTKVSGMGGVPTYIGASAEIKLTLELRVVYIVDVLVANIGEGINVLLGMGFMFAAGLRISVREGQAPYQTKSWEPRDHIGRNRSIRPSKAVLLSPGEEFVVRIDYGPTNQQREVVWAGRGDRWVTQLIYAARSWPVAVRVVNISDKNTWVNELSDVARIVEYGFFPRHGRFVRQGSAAYRDWEVLILDSTPSPETKKRIKREAELEALIPQPPCVDHPVYPWPTKILQRPRFNNARVQFVKIDSTPVAKRVRFALDASTQTDDRCYGAVIEGLDASMDTRDLEMSSESVSHSDSDDAFVSADDDSPDSESESPTRRFQTSKSLADDLDLMDESWDIPIQGMPRMPAEKLRVEYERCMRVSSEELDLEPGVYMREVMLPELEELAPECDIDSADVGEVGKSTPEMERKLHDILKHHMKIFLGDGNSAPTPARGVVCDLDVGR</sequence>
<name>A0AAD9LAH5_9STRA</name>
<feature type="region of interest" description="Disordered" evidence="2">
    <location>
        <begin position="377"/>
        <end position="418"/>
    </location>
</feature>
<dbReference type="EMBL" id="JASMQC010000066">
    <property type="protein sequence ID" value="KAK1928477.1"/>
    <property type="molecule type" value="Genomic_DNA"/>
</dbReference>
<reference evidence="4" key="1">
    <citation type="submission" date="2023-08" db="EMBL/GenBank/DDBJ databases">
        <title>Reference Genome Resource for the Citrus Pathogen Phytophthora citrophthora.</title>
        <authorList>
            <person name="Moller H."/>
            <person name="Coetzee B."/>
            <person name="Rose L.J."/>
            <person name="Van Niekerk J.M."/>
        </authorList>
    </citation>
    <scope>NUCLEOTIDE SEQUENCE</scope>
    <source>
        <strain evidence="4">STE-U-9442</strain>
    </source>
</reference>
<dbReference type="InterPro" id="IPR001995">
    <property type="entry name" value="Peptidase_A2_cat"/>
</dbReference>
<accession>A0AAD9LAH5</accession>
<feature type="region of interest" description="Disordered" evidence="2">
    <location>
        <begin position="1"/>
        <end position="26"/>
    </location>
</feature>
<evidence type="ECO:0000313" key="5">
    <source>
        <dbReference type="Proteomes" id="UP001259832"/>
    </source>
</evidence>
<organism evidence="4 5">
    <name type="scientific">Phytophthora citrophthora</name>
    <dbReference type="NCBI Taxonomy" id="4793"/>
    <lineage>
        <taxon>Eukaryota</taxon>
        <taxon>Sar</taxon>
        <taxon>Stramenopiles</taxon>
        <taxon>Oomycota</taxon>
        <taxon>Peronosporomycetes</taxon>
        <taxon>Peronosporales</taxon>
        <taxon>Peronosporaceae</taxon>
        <taxon>Phytophthora</taxon>
    </lineage>
</organism>
<feature type="compositionally biased region" description="Acidic residues" evidence="2">
    <location>
        <begin position="397"/>
        <end position="406"/>
    </location>
</feature>
<evidence type="ECO:0000313" key="4">
    <source>
        <dbReference type="EMBL" id="KAK1928477.1"/>
    </source>
</evidence>
<feature type="domain" description="Peptidase A2" evidence="3">
    <location>
        <begin position="67"/>
        <end position="105"/>
    </location>
</feature>
<dbReference type="Gene3D" id="2.40.70.10">
    <property type="entry name" value="Acid Proteases"/>
    <property type="match status" value="1"/>
</dbReference>
<dbReference type="Pfam" id="PF13650">
    <property type="entry name" value="Asp_protease_2"/>
    <property type="match status" value="1"/>
</dbReference>
<comment type="caution">
    <text evidence="4">The sequence shown here is derived from an EMBL/GenBank/DDBJ whole genome shotgun (WGS) entry which is preliminary data.</text>
</comment>
<proteinExistence type="predicted"/>
<protein>
    <recommendedName>
        <fullName evidence="3">Peptidase A2 domain-containing protein</fullName>
    </recommendedName>
</protein>
<dbReference type="InterPro" id="IPR021109">
    <property type="entry name" value="Peptidase_aspartic_dom_sf"/>
</dbReference>
<dbReference type="GO" id="GO:0004190">
    <property type="term" value="F:aspartic-type endopeptidase activity"/>
    <property type="evidence" value="ECO:0007669"/>
    <property type="project" value="InterPro"/>
</dbReference>
<keyword evidence="5" id="KW-1185">Reference proteome</keyword>
<evidence type="ECO:0000256" key="1">
    <source>
        <dbReference type="ARBA" id="ARBA00022801"/>
    </source>
</evidence>
<evidence type="ECO:0000259" key="3">
    <source>
        <dbReference type="PROSITE" id="PS50175"/>
    </source>
</evidence>
<dbReference type="GO" id="GO:0006508">
    <property type="term" value="P:proteolysis"/>
    <property type="evidence" value="ECO:0007669"/>
    <property type="project" value="InterPro"/>
</dbReference>
<dbReference type="AlphaFoldDB" id="A0AAD9LAH5"/>
<gene>
    <name evidence="4" type="ORF">P3T76_016042</name>
</gene>
<dbReference type="SUPFAM" id="SSF50630">
    <property type="entry name" value="Acid proteases"/>
    <property type="match status" value="1"/>
</dbReference>
<evidence type="ECO:0000256" key="2">
    <source>
        <dbReference type="SAM" id="MobiDB-lite"/>
    </source>
</evidence>
<dbReference type="PROSITE" id="PS00141">
    <property type="entry name" value="ASP_PROTEASE"/>
    <property type="match status" value="1"/>
</dbReference>
<feature type="compositionally biased region" description="Polar residues" evidence="2">
    <location>
        <begin position="1"/>
        <end position="10"/>
    </location>
</feature>
<dbReference type="CDD" id="cd00303">
    <property type="entry name" value="retropepsin_like"/>
    <property type="match status" value="1"/>
</dbReference>
<keyword evidence="1" id="KW-0378">Hydrolase</keyword>
<dbReference type="Proteomes" id="UP001259832">
    <property type="component" value="Unassembled WGS sequence"/>
</dbReference>